<evidence type="ECO:0000313" key="4">
    <source>
        <dbReference type="Proteomes" id="UP000046392"/>
    </source>
</evidence>
<dbReference type="GO" id="GO:0000049">
    <property type="term" value="F:tRNA binding"/>
    <property type="evidence" value="ECO:0007669"/>
    <property type="project" value="TreeGrafter"/>
</dbReference>
<dbReference type="WBParaSite" id="SPAL_0001511000.1">
    <property type="protein sequence ID" value="SPAL_0001511000.1"/>
    <property type="gene ID" value="SPAL_0001511000"/>
</dbReference>
<dbReference type="GO" id="GO:0005737">
    <property type="term" value="C:cytoplasm"/>
    <property type="evidence" value="ECO:0007669"/>
    <property type="project" value="TreeGrafter"/>
</dbReference>
<reference evidence="5" key="1">
    <citation type="submission" date="2017-02" db="UniProtKB">
        <authorList>
            <consortium name="WormBaseParasite"/>
        </authorList>
    </citation>
    <scope>IDENTIFICATION</scope>
</reference>
<dbReference type="STRING" id="174720.A0A0N5CB46"/>
<dbReference type="AlphaFoldDB" id="A0A0N5CB46"/>
<keyword evidence="2" id="KW-0808">Transferase</keyword>
<dbReference type="Proteomes" id="UP000046392">
    <property type="component" value="Unplaced"/>
</dbReference>
<evidence type="ECO:0000259" key="3">
    <source>
        <dbReference type="Pfam" id="PF08241"/>
    </source>
</evidence>
<evidence type="ECO:0000256" key="1">
    <source>
        <dbReference type="ARBA" id="ARBA00022603"/>
    </source>
</evidence>
<keyword evidence="4" id="KW-1185">Reference proteome</keyword>
<dbReference type="PANTHER" id="PTHR13069">
    <property type="entry name" value="ALKYLATED DNA REPAIR PROTEIN ALKB HOMOLOG 8"/>
    <property type="match status" value="1"/>
</dbReference>
<dbReference type="InterPro" id="IPR029063">
    <property type="entry name" value="SAM-dependent_MTases_sf"/>
</dbReference>
<organism evidence="4 5">
    <name type="scientific">Strongyloides papillosus</name>
    <name type="common">Intestinal threadworm</name>
    <dbReference type="NCBI Taxonomy" id="174720"/>
    <lineage>
        <taxon>Eukaryota</taxon>
        <taxon>Metazoa</taxon>
        <taxon>Ecdysozoa</taxon>
        <taxon>Nematoda</taxon>
        <taxon>Chromadorea</taxon>
        <taxon>Rhabditida</taxon>
        <taxon>Tylenchina</taxon>
        <taxon>Panagrolaimomorpha</taxon>
        <taxon>Strongyloidoidea</taxon>
        <taxon>Strongyloididae</taxon>
        <taxon>Strongyloides</taxon>
    </lineage>
</organism>
<dbReference type="GO" id="GO:0002098">
    <property type="term" value="P:tRNA wobble uridine modification"/>
    <property type="evidence" value="ECO:0007669"/>
    <property type="project" value="TreeGrafter"/>
</dbReference>
<dbReference type="PANTHER" id="PTHR13069:SF37">
    <property type="entry name" value="FIRE DANCER"/>
    <property type="match status" value="1"/>
</dbReference>
<dbReference type="Pfam" id="PF08241">
    <property type="entry name" value="Methyltransf_11"/>
    <property type="match status" value="1"/>
</dbReference>
<protein>
    <submittedName>
        <fullName evidence="5">Methyltransf_11 domain-containing protein</fullName>
    </submittedName>
</protein>
<sequence length="250" mass="28706">MTSTNIAIPNEDDKGKLLEASYVQDVYENIADHFDKTRYSQWKAVSEFLNSLQPYSLVYDVGCGNGKYLVREDKLIKIGSDLCYNLCQIANSKGCNVLQADILKLPFLPESGDAVISIAVIHHLSTDTRRQEAIKQIAKILKVGGKGCVTVWAMNQKGSRYELMRSKKSDEEMDVDNDGMLRVHSGKQFKQQDMLVPWKKDKEDEKQYLRYYHMFVENELESLINSVEGLKVQNCIWEQGNWIATFEKIY</sequence>
<proteinExistence type="predicted"/>
<dbReference type="CDD" id="cd02440">
    <property type="entry name" value="AdoMet_MTases"/>
    <property type="match status" value="1"/>
</dbReference>
<dbReference type="Gene3D" id="3.40.50.150">
    <property type="entry name" value="Vaccinia Virus protein VP39"/>
    <property type="match status" value="1"/>
</dbReference>
<dbReference type="GO" id="GO:0005634">
    <property type="term" value="C:nucleus"/>
    <property type="evidence" value="ECO:0007669"/>
    <property type="project" value="TreeGrafter"/>
</dbReference>
<dbReference type="GO" id="GO:0030488">
    <property type="term" value="P:tRNA methylation"/>
    <property type="evidence" value="ECO:0007669"/>
    <property type="project" value="TreeGrafter"/>
</dbReference>
<name>A0A0N5CB46_STREA</name>
<dbReference type="InterPro" id="IPR013216">
    <property type="entry name" value="Methyltransf_11"/>
</dbReference>
<keyword evidence="1" id="KW-0489">Methyltransferase</keyword>
<accession>A0A0N5CB46</accession>
<dbReference type="GO" id="GO:0008757">
    <property type="term" value="F:S-adenosylmethionine-dependent methyltransferase activity"/>
    <property type="evidence" value="ECO:0007669"/>
    <property type="project" value="InterPro"/>
</dbReference>
<dbReference type="GO" id="GO:0106335">
    <property type="term" value="F:tRNA (5-carboxymethyluridine(34)-5-O)-methyltransferase activity"/>
    <property type="evidence" value="ECO:0007669"/>
    <property type="project" value="TreeGrafter"/>
</dbReference>
<evidence type="ECO:0000256" key="2">
    <source>
        <dbReference type="ARBA" id="ARBA00022679"/>
    </source>
</evidence>
<evidence type="ECO:0000313" key="5">
    <source>
        <dbReference type="WBParaSite" id="SPAL_0001511000.1"/>
    </source>
</evidence>
<feature type="domain" description="Methyltransferase type 11" evidence="3">
    <location>
        <begin position="60"/>
        <end position="146"/>
    </location>
</feature>
<dbReference type="SUPFAM" id="SSF53335">
    <property type="entry name" value="S-adenosyl-L-methionine-dependent methyltransferases"/>
    <property type="match status" value="1"/>
</dbReference>
<dbReference type="InterPro" id="IPR051422">
    <property type="entry name" value="AlkB_tRNA_MeTrf/Diox"/>
</dbReference>